<evidence type="ECO:0000313" key="1">
    <source>
        <dbReference type="EMBL" id="KAK7601041.1"/>
    </source>
</evidence>
<dbReference type="Proteomes" id="UP001367676">
    <property type="component" value="Unassembled WGS sequence"/>
</dbReference>
<dbReference type="EMBL" id="JBBCAQ010000010">
    <property type="protein sequence ID" value="KAK7601041.1"/>
    <property type="molecule type" value="Genomic_DNA"/>
</dbReference>
<name>A0AAN9Y6M1_9HEMI</name>
<accession>A0AAN9Y6M1</accession>
<keyword evidence="2" id="KW-1185">Reference proteome</keyword>
<reference evidence="1 2" key="1">
    <citation type="submission" date="2024-03" db="EMBL/GenBank/DDBJ databases">
        <title>Adaptation during the transition from Ophiocordyceps entomopathogen to insect associate is accompanied by gene loss and intensified selection.</title>
        <authorList>
            <person name="Ward C.M."/>
            <person name="Onetto C.A."/>
            <person name="Borneman A.R."/>
        </authorList>
    </citation>
    <scope>NUCLEOTIDE SEQUENCE [LARGE SCALE GENOMIC DNA]</scope>
    <source>
        <strain evidence="1">AWRI1</strain>
        <tissue evidence="1">Single Adult Female</tissue>
    </source>
</reference>
<evidence type="ECO:0000313" key="2">
    <source>
        <dbReference type="Proteomes" id="UP001367676"/>
    </source>
</evidence>
<proteinExistence type="predicted"/>
<organism evidence="1 2">
    <name type="scientific">Parthenolecanium corni</name>
    <dbReference type="NCBI Taxonomy" id="536013"/>
    <lineage>
        <taxon>Eukaryota</taxon>
        <taxon>Metazoa</taxon>
        <taxon>Ecdysozoa</taxon>
        <taxon>Arthropoda</taxon>
        <taxon>Hexapoda</taxon>
        <taxon>Insecta</taxon>
        <taxon>Pterygota</taxon>
        <taxon>Neoptera</taxon>
        <taxon>Paraneoptera</taxon>
        <taxon>Hemiptera</taxon>
        <taxon>Sternorrhyncha</taxon>
        <taxon>Coccoidea</taxon>
        <taxon>Coccidae</taxon>
        <taxon>Parthenolecanium</taxon>
    </lineage>
</organism>
<comment type="caution">
    <text evidence="1">The sequence shown here is derived from an EMBL/GenBank/DDBJ whole genome shotgun (WGS) entry which is preliminary data.</text>
</comment>
<sequence length="116" mass="12732">MHRFPFAGVGLLTVGEQFSSTLVFPACVAGSVRYLRRGSSFGLFGADDVSRVDLSPLPLRSPAPGYLPSMLSARRFRLRRLLIGSLWRCSGQTLPYASCLRCPSRLRVPASRMATL</sequence>
<protein>
    <submittedName>
        <fullName evidence="1">Uncharacterized protein</fullName>
    </submittedName>
</protein>
<dbReference type="AlphaFoldDB" id="A0AAN9Y6M1"/>
<gene>
    <name evidence="1" type="ORF">V9T40_008482</name>
</gene>